<evidence type="ECO:0000256" key="1">
    <source>
        <dbReference type="SAM" id="MobiDB-lite"/>
    </source>
</evidence>
<feature type="compositionally biased region" description="Basic and acidic residues" evidence="1">
    <location>
        <begin position="43"/>
        <end position="57"/>
    </location>
</feature>
<dbReference type="InParanoid" id="E2AQL2"/>
<proteinExistence type="predicted"/>
<sequence length="83" mass="9143">MTSSAKILPCYGVRQFEGLTVFAGPFPHFAHRSDTIRPPISDEEGKEKWSSGELEGGRESAEMMICSRMHNLRGSKEADSRGG</sequence>
<evidence type="ECO:0000313" key="2">
    <source>
        <dbReference type="EMBL" id="EFN64280.1"/>
    </source>
</evidence>
<feature type="region of interest" description="Disordered" evidence="1">
    <location>
        <begin position="33"/>
        <end position="57"/>
    </location>
</feature>
<dbReference type="EMBL" id="GL441777">
    <property type="protein sequence ID" value="EFN64280.1"/>
    <property type="molecule type" value="Genomic_DNA"/>
</dbReference>
<accession>E2AQL2</accession>
<dbReference type="AlphaFoldDB" id="E2AQL2"/>
<protein>
    <submittedName>
        <fullName evidence="2">Uncharacterized protein</fullName>
    </submittedName>
</protein>
<reference evidence="2 3" key="1">
    <citation type="journal article" date="2010" name="Science">
        <title>Genomic comparison of the ants Camponotus floridanus and Harpegnathos saltator.</title>
        <authorList>
            <person name="Bonasio R."/>
            <person name="Zhang G."/>
            <person name="Ye C."/>
            <person name="Mutti N.S."/>
            <person name="Fang X."/>
            <person name="Qin N."/>
            <person name="Donahue G."/>
            <person name="Yang P."/>
            <person name="Li Q."/>
            <person name="Li C."/>
            <person name="Zhang P."/>
            <person name="Huang Z."/>
            <person name="Berger S.L."/>
            <person name="Reinberg D."/>
            <person name="Wang J."/>
            <person name="Liebig J."/>
        </authorList>
    </citation>
    <scope>NUCLEOTIDE SEQUENCE [LARGE SCALE GENOMIC DNA]</scope>
    <source>
        <strain evidence="3">C129</strain>
    </source>
</reference>
<organism evidence="3">
    <name type="scientific">Camponotus floridanus</name>
    <name type="common">Florida carpenter ant</name>
    <dbReference type="NCBI Taxonomy" id="104421"/>
    <lineage>
        <taxon>Eukaryota</taxon>
        <taxon>Metazoa</taxon>
        <taxon>Ecdysozoa</taxon>
        <taxon>Arthropoda</taxon>
        <taxon>Hexapoda</taxon>
        <taxon>Insecta</taxon>
        <taxon>Pterygota</taxon>
        <taxon>Neoptera</taxon>
        <taxon>Endopterygota</taxon>
        <taxon>Hymenoptera</taxon>
        <taxon>Apocrita</taxon>
        <taxon>Aculeata</taxon>
        <taxon>Formicoidea</taxon>
        <taxon>Formicidae</taxon>
        <taxon>Formicinae</taxon>
        <taxon>Camponotus</taxon>
    </lineage>
</organism>
<dbReference type="Proteomes" id="UP000000311">
    <property type="component" value="Unassembled WGS sequence"/>
</dbReference>
<keyword evidence="3" id="KW-1185">Reference proteome</keyword>
<gene>
    <name evidence="2" type="ORF">EAG_08933</name>
</gene>
<evidence type="ECO:0000313" key="3">
    <source>
        <dbReference type="Proteomes" id="UP000000311"/>
    </source>
</evidence>
<name>E2AQL2_CAMFO</name>